<feature type="transmembrane region" description="Helical" evidence="9">
    <location>
        <begin position="94"/>
        <end position="113"/>
    </location>
</feature>
<keyword evidence="3" id="KW-1003">Cell membrane</keyword>
<keyword evidence="7 9" id="KW-0472">Membrane</keyword>
<feature type="transmembrane region" description="Helical" evidence="9">
    <location>
        <begin position="150"/>
        <end position="175"/>
    </location>
</feature>
<dbReference type="EMBL" id="JBEPLY010000002">
    <property type="protein sequence ID" value="MET3598935.1"/>
    <property type="molecule type" value="Genomic_DNA"/>
</dbReference>
<sequence>MTILLAAASVLARGNGPVLAIGRWTGAVLMGLMVVVILIQVFFRYVLNDALAWTEELARFLMLWMVSLMAPTAFRHGGFVSIDTIKRFLPKKPAAVLNLALLVISCVVLWWAVNIGWREVTGIGGRFTMPSLMIPTAFDFSSWMKVPRAWMMASLATGVTMMLSVNIELLLRLVAELLGAGDRLKPLPVVSGLERE</sequence>
<keyword evidence="4 9" id="KW-0997">Cell inner membrane</keyword>
<organism evidence="11 12">
    <name type="scientific">Martelella mangrovi</name>
    <dbReference type="NCBI Taxonomy" id="1397477"/>
    <lineage>
        <taxon>Bacteria</taxon>
        <taxon>Pseudomonadati</taxon>
        <taxon>Pseudomonadota</taxon>
        <taxon>Alphaproteobacteria</taxon>
        <taxon>Hyphomicrobiales</taxon>
        <taxon>Aurantimonadaceae</taxon>
        <taxon>Martelella</taxon>
    </lineage>
</organism>
<accession>A0ABV2I7M7</accession>
<dbReference type="InterPro" id="IPR055348">
    <property type="entry name" value="DctQ"/>
</dbReference>
<dbReference type="InterPro" id="IPR007387">
    <property type="entry name" value="TRAP_DctQ"/>
</dbReference>
<gene>
    <name evidence="11" type="ORF">ABID12_000862</name>
</gene>
<evidence type="ECO:0000256" key="4">
    <source>
        <dbReference type="ARBA" id="ARBA00022519"/>
    </source>
</evidence>
<comment type="similarity">
    <text evidence="8 9">Belongs to the TRAP transporter small permease family.</text>
</comment>
<keyword evidence="6 9" id="KW-1133">Transmembrane helix</keyword>
<dbReference type="RefSeq" id="WP_354433239.1">
    <property type="nucleotide sequence ID" value="NZ_JBEPLY010000002.1"/>
</dbReference>
<evidence type="ECO:0000256" key="2">
    <source>
        <dbReference type="ARBA" id="ARBA00022448"/>
    </source>
</evidence>
<evidence type="ECO:0000256" key="3">
    <source>
        <dbReference type="ARBA" id="ARBA00022475"/>
    </source>
</evidence>
<feature type="transmembrane region" description="Helical" evidence="9">
    <location>
        <begin position="57"/>
        <end position="74"/>
    </location>
</feature>
<feature type="domain" description="Tripartite ATP-independent periplasmic transporters DctQ component" evidence="10">
    <location>
        <begin position="33"/>
        <end position="174"/>
    </location>
</feature>
<evidence type="ECO:0000256" key="1">
    <source>
        <dbReference type="ARBA" id="ARBA00004429"/>
    </source>
</evidence>
<protein>
    <recommendedName>
        <fullName evidence="9">TRAP transporter small permease protein</fullName>
    </recommendedName>
</protein>
<evidence type="ECO:0000256" key="8">
    <source>
        <dbReference type="ARBA" id="ARBA00038436"/>
    </source>
</evidence>
<evidence type="ECO:0000256" key="7">
    <source>
        <dbReference type="ARBA" id="ARBA00023136"/>
    </source>
</evidence>
<keyword evidence="2 9" id="KW-0813">Transport</keyword>
<reference evidence="11 12" key="1">
    <citation type="submission" date="2024-06" db="EMBL/GenBank/DDBJ databases">
        <title>Genomic Encyclopedia of Type Strains, Phase IV (KMG-IV): sequencing the most valuable type-strain genomes for metagenomic binning, comparative biology and taxonomic classification.</title>
        <authorList>
            <person name="Goeker M."/>
        </authorList>
    </citation>
    <scope>NUCLEOTIDE SEQUENCE [LARGE SCALE GENOMIC DNA]</scope>
    <source>
        <strain evidence="11 12">DSM 28102</strain>
    </source>
</reference>
<dbReference type="PANTHER" id="PTHR35011">
    <property type="entry name" value="2,3-DIKETO-L-GULONATE TRAP TRANSPORTER SMALL PERMEASE PROTEIN YIAM"/>
    <property type="match status" value="1"/>
</dbReference>
<keyword evidence="12" id="KW-1185">Reference proteome</keyword>
<dbReference type="Proteomes" id="UP001549164">
    <property type="component" value="Unassembled WGS sequence"/>
</dbReference>
<evidence type="ECO:0000256" key="5">
    <source>
        <dbReference type="ARBA" id="ARBA00022692"/>
    </source>
</evidence>
<evidence type="ECO:0000313" key="12">
    <source>
        <dbReference type="Proteomes" id="UP001549164"/>
    </source>
</evidence>
<keyword evidence="5 9" id="KW-0812">Transmembrane</keyword>
<comment type="function">
    <text evidence="9">Part of the tripartite ATP-independent periplasmic (TRAP) transport system.</text>
</comment>
<proteinExistence type="inferred from homology"/>
<evidence type="ECO:0000256" key="6">
    <source>
        <dbReference type="ARBA" id="ARBA00022989"/>
    </source>
</evidence>
<name>A0ABV2I7M7_9HYPH</name>
<dbReference type="Pfam" id="PF04290">
    <property type="entry name" value="DctQ"/>
    <property type="match status" value="1"/>
</dbReference>
<evidence type="ECO:0000259" key="10">
    <source>
        <dbReference type="Pfam" id="PF04290"/>
    </source>
</evidence>
<feature type="transmembrane region" description="Helical" evidence="9">
    <location>
        <begin position="24"/>
        <end position="45"/>
    </location>
</feature>
<comment type="subcellular location">
    <subcellularLocation>
        <location evidence="1 9">Cell inner membrane</location>
        <topology evidence="1 9">Multi-pass membrane protein</topology>
    </subcellularLocation>
</comment>
<dbReference type="PANTHER" id="PTHR35011:SF11">
    <property type="entry name" value="TRAP TRANSPORTER SMALL PERMEASE PROTEIN"/>
    <property type="match status" value="1"/>
</dbReference>
<evidence type="ECO:0000313" key="11">
    <source>
        <dbReference type="EMBL" id="MET3598935.1"/>
    </source>
</evidence>
<comment type="caution">
    <text evidence="11">The sequence shown here is derived from an EMBL/GenBank/DDBJ whole genome shotgun (WGS) entry which is preliminary data.</text>
</comment>
<evidence type="ECO:0000256" key="9">
    <source>
        <dbReference type="RuleBase" id="RU369079"/>
    </source>
</evidence>
<comment type="subunit">
    <text evidence="9">The complex comprises the extracytoplasmic solute receptor protein and the two transmembrane proteins.</text>
</comment>